<feature type="compositionally biased region" description="Polar residues" evidence="1">
    <location>
        <begin position="267"/>
        <end position="283"/>
    </location>
</feature>
<dbReference type="RefSeq" id="WP_146392732.1">
    <property type="nucleotide sequence ID" value="NZ_SJPK01000010.1"/>
</dbReference>
<sequence precursor="true">MSFKVCLLLNSCLAALVAMPLAPTHAQDTGPGTGTRPAQPSAASPSGVSDWALAGVVWSDASLTRKLAADSLRQAQSEGADQSTQAALQQLADQSQQIIKALEQFGWSHKQSAGSEAAPDSAAPTANPAAAAAENAPASTQEIMAEKMEAARARGQAQAEAASPLKPLPRASSRMSERDGQTLSDTLPYSAGSIYDHGSYQPGGNYLDDAPMSVGASKVYSGELDEIEREVNREESAAQARAESESQPKVDPRVTAGLLRRIAMDDYTTTPQSESESGATGTSDHADARWVQFRLDANQWTYSHVQPNERMPAARAALRQLKSTAMVAGRSTQDESLKQILAPILKLSL</sequence>
<feature type="region of interest" description="Disordered" evidence="1">
    <location>
        <begin position="266"/>
        <end position="285"/>
    </location>
</feature>
<accession>A0A5C5XRR1</accession>
<keyword evidence="4" id="KW-1185">Reference proteome</keyword>
<proteinExistence type="predicted"/>
<dbReference type="OrthoDB" id="265946at2"/>
<feature type="chain" id="PRO_5022934368" evidence="2">
    <location>
        <begin position="27"/>
        <end position="349"/>
    </location>
</feature>
<organism evidence="3 4">
    <name type="scientific">Allorhodopirellula solitaria</name>
    <dbReference type="NCBI Taxonomy" id="2527987"/>
    <lineage>
        <taxon>Bacteria</taxon>
        <taxon>Pseudomonadati</taxon>
        <taxon>Planctomycetota</taxon>
        <taxon>Planctomycetia</taxon>
        <taxon>Pirellulales</taxon>
        <taxon>Pirellulaceae</taxon>
        <taxon>Allorhodopirellula</taxon>
    </lineage>
</organism>
<protein>
    <submittedName>
        <fullName evidence="3">Uncharacterized protein</fullName>
    </submittedName>
</protein>
<feature type="region of interest" description="Disordered" evidence="1">
    <location>
        <begin position="26"/>
        <end position="46"/>
    </location>
</feature>
<evidence type="ECO:0000256" key="2">
    <source>
        <dbReference type="SAM" id="SignalP"/>
    </source>
</evidence>
<evidence type="ECO:0000313" key="4">
    <source>
        <dbReference type="Proteomes" id="UP000318053"/>
    </source>
</evidence>
<reference evidence="3 4" key="1">
    <citation type="submission" date="2019-02" db="EMBL/GenBank/DDBJ databases">
        <title>Deep-cultivation of Planctomycetes and their phenomic and genomic characterization uncovers novel biology.</title>
        <authorList>
            <person name="Wiegand S."/>
            <person name="Jogler M."/>
            <person name="Boedeker C."/>
            <person name="Pinto D."/>
            <person name="Vollmers J."/>
            <person name="Rivas-Marin E."/>
            <person name="Kohn T."/>
            <person name="Peeters S.H."/>
            <person name="Heuer A."/>
            <person name="Rast P."/>
            <person name="Oberbeckmann S."/>
            <person name="Bunk B."/>
            <person name="Jeske O."/>
            <person name="Meyerdierks A."/>
            <person name="Storesund J.E."/>
            <person name="Kallscheuer N."/>
            <person name="Luecker S."/>
            <person name="Lage O.M."/>
            <person name="Pohl T."/>
            <person name="Merkel B.J."/>
            <person name="Hornburger P."/>
            <person name="Mueller R.-W."/>
            <person name="Bruemmer F."/>
            <person name="Labrenz M."/>
            <person name="Spormann A.M."/>
            <person name="Op Den Camp H."/>
            <person name="Overmann J."/>
            <person name="Amann R."/>
            <person name="Jetten M.S.M."/>
            <person name="Mascher T."/>
            <person name="Medema M.H."/>
            <person name="Devos D.P."/>
            <person name="Kaster A.-K."/>
            <person name="Ovreas L."/>
            <person name="Rohde M."/>
            <person name="Galperin M.Y."/>
            <person name="Jogler C."/>
        </authorList>
    </citation>
    <scope>NUCLEOTIDE SEQUENCE [LARGE SCALE GENOMIC DNA]</scope>
    <source>
        <strain evidence="3 4">CA85</strain>
    </source>
</reference>
<feature type="signal peptide" evidence="2">
    <location>
        <begin position="1"/>
        <end position="26"/>
    </location>
</feature>
<feature type="compositionally biased region" description="Low complexity" evidence="1">
    <location>
        <begin position="153"/>
        <end position="162"/>
    </location>
</feature>
<feature type="region of interest" description="Disordered" evidence="1">
    <location>
        <begin position="110"/>
        <end position="190"/>
    </location>
</feature>
<dbReference type="AlphaFoldDB" id="A0A5C5XRR1"/>
<feature type="region of interest" description="Disordered" evidence="1">
    <location>
        <begin position="229"/>
        <end position="250"/>
    </location>
</feature>
<feature type="compositionally biased region" description="Polar residues" evidence="1">
    <location>
        <begin position="36"/>
        <end position="46"/>
    </location>
</feature>
<comment type="caution">
    <text evidence="3">The sequence shown here is derived from an EMBL/GenBank/DDBJ whole genome shotgun (WGS) entry which is preliminary data.</text>
</comment>
<dbReference type="EMBL" id="SJPK01000010">
    <property type="protein sequence ID" value="TWT64715.1"/>
    <property type="molecule type" value="Genomic_DNA"/>
</dbReference>
<name>A0A5C5XRR1_9BACT</name>
<keyword evidence="2" id="KW-0732">Signal</keyword>
<evidence type="ECO:0000256" key="1">
    <source>
        <dbReference type="SAM" id="MobiDB-lite"/>
    </source>
</evidence>
<gene>
    <name evidence="3" type="ORF">CA85_38480</name>
</gene>
<evidence type="ECO:0000313" key="3">
    <source>
        <dbReference type="EMBL" id="TWT64715.1"/>
    </source>
</evidence>
<feature type="compositionally biased region" description="Low complexity" evidence="1">
    <location>
        <begin position="116"/>
        <end position="140"/>
    </location>
</feature>
<dbReference type="Proteomes" id="UP000318053">
    <property type="component" value="Unassembled WGS sequence"/>
</dbReference>